<accession>A0A0L0T1A4</accession>
<dbReference type="EMBL" id="GG745357">
    <property type="protein sequence ID" value="KNE68521.1"/>
    <property type="molecule type" value="Genomic_DNA"/>
</dbReference>
<reference evidence="3" key="2">
    <citation type="submission" date="2009-11" db="EMBL/GenBank/DDBJ databases">
        <title>The Genome Sequence of Allomyces macrogynus strain ATCC 38327.</title>
        <authorList>
            <consortium name="The Broad Institute Genome Sequencing Platform"/>
            <person name="Russ C."/>
            <person name="Cuomo C."/>
            <person name="Shea T."/>
            <person name="Young S.K."/>
            <person name="Zeng Q."/>
            <person name="Koehrsen M."/>
            <person name="Haas B."/>
            <person name="Borodovsky M."/>
            <person name="Guigo R."/>
            <person name="Alvarado L."/>
            <person name="Berlin A."/>
            <person name="Borenstein D."/>
            <person name="Chen Z."/>
            <person name="Engels R."/>
            <person name="Freedman E."/>
            <person name="Gellesch M."/>
            <person name="Goldberg J."/>
            <person name="Griggs A."/>
            <person name="Gujja S."/>
            <person name="Heiman D."/>
            <person name="Hepburn T."/>
            <person name="Howarth C."/>
            <person name="Jen D."/>
            <person name="Larson L."/>
            <person name="Lewis B."/>
            <person name="Mehta T."/>
            <person name="Park D."/>
            <person name="Pearson M."/>
            <person name="Roberts A."/>
            <person name="Saif S."/>
            <person name="Shenoy N."/>
            <person name="Sisk P."/>
            <person name="Stolte C."/>
            <person name="Sykes S."/>
            <person name="Walk T."/>
            <person name="White J."/>
            <person name="Yandava C."/>
            <person name="Burger G."/>
            <person name="Gray M.W."/>
            <person name="Holland P.W.H."/>
            <person name="King N."/>
            <person name="Lang F.B.F."/>
            <person name="Roger A.J."/>
            <person name="Ruiz-Trillo I."/>
            <person name="Lander E."/>
            <person name="Nusbaum C."/>
        </authorList>
    </citation>
    <scope>NUCLEOTIDE SEQUENCE [LARGE SCALE GENOMIC DNA]</scope>
    <source>
        <strain evidence="3">ATCC 38327</strain>
    </source>
</reference>
<sequence>MNPTRSGDADPFLCTPPPLSGTVDAFAAALGTTSDHGTADIFKDYTFVAWDEPKSTTAATTRSDGSAAPTVAASAGFDAATLSSAFRTVDLGMPAANTHVTKGISPATPDTYNPLSVADEDAPVLESGDGLAHAAATGATTIHGIDAAAAIKSFGAIVPFLAHPMIGRARQHVGSPFETPPDAILGFPAPVVETVEPAEVESVATAAVAAEDELATPSPAARKTRATTRRTTATTKPTTRRSR</sequence>
<feature type="region of interest" description="Disordered" evidence="1">
    <location>
        <begin position="208"/>
        <end position="243"/>
    </location>
</feature>
<dbReference type="VEuPathDB" id="FungiDB:AMAG_19738"/>
<evidence type="ECO:0000256" key="1">
    <source>
        <dbReference type="SAM" id="MobiDB-lite"/>
    </source>
</evidence>
<keyword evidence="3" id="KW-1185">Reference proteome</keyword>
<evidence type="ECO:0000313" key="3">
    <source>
        <dbReference type="Proteomes" id="UP000054350"/>
    </source>
</evidence>
<feature type="compositionally biased region" description="Low complexity" evidence="1">
    <location>
        <begin position="208"/>
        <end position="221"/>
    </location>
</feature>
<protein>
    <submittedName>
        <fullName evidence="2">Uncharacterized protein</fullName>
    </submittedName>
</protein>
<reference evidence="2 3" key="1">
    <citation type="submission" date="2009-11" db="EMBL/GenBank/DDBJ databases">
        <title>Annotation of Allomyces macrogynus ATCC 38327.</title>
        <authorList>
            <consortium name="The Broad Institute Genome Sequencing Platform"/>
            <person name="Russ C."/>
            <person name="Cuomo C."/>
            <person name="Burger G."/>
            <person name="Gray M.W."/>
            <person name="Holland P.W.H."/>
            <person name="King N."/>
            <person name="Lang F.B.F."/>
            <person name="Roger A.J."/>
            <person name="Ruiz-Trillo I."/>
            <person name="Young S.K."/>
            <person name="Zeng Q."/>
            <person name="Gargeya S."/>
            <person name="Fitzgerald M."/>
            <person name="Haas B."/>
            <person name="Abouelleil A."/>
            <person name="Alvarado L."/>
            <person name="Arachchi H.M."/>
            <person name="Berlin A."/>
            <person name="Chapman S.B."/>
            <person name="Gearin G."/>
            <person name="Goldberg J."/>
            <person name="Griggs A."/>
            <person name="Gujja S."/>
            <person name="Hansen M."/>
            <person name="Heiman D."/>
            <person name="Howarth C."/>
            <person name="Larimer J."/>
            <person name="Lui A."/>
            <person name="MacDonald P.J.P."/>
            <person name="McCowen C."/>
            <person name="Montmayeur A."/>
            <person name="Murphy C."/>
            <person name="Neiman D."/>
            <person name="Pearson M."/>
            <person name="Priest M."/>
            <person name="Roberts A."/>
            <person name="Saif S."/>
            <person name="Shea T."/>
            <person name="Sisk P."/>
            <person name="Stolte C."/>
            <person name="Sykes S."/>
            <person name="Wortman J."/>
            <person name="Nusbaum C."/>
            <person name="Birren B."/>
        </authorList>
    </citation>
    <scope>NUCLEOTIDE SEQUENCE [LARGE SCALE GENOMIC DNA]</scope>
    <source>
        <strain evidence="2 3">ATCC 38327</strain>
    </source>
</reference>
<proteinExistence type="predicted"/>
<evidence type="ECO:0000313" key="2">
    <source>
        <dbReference type="EMBL" id="KNE68521.1"/>
    </source>
</evidence>
<organism evidence="2 3">
    <name type="scientific">Allomyces macrogynus (strain ATCC 38327)</name>
    <name type="common">Allomyces javanicus var. macrogynus</name>
    <dbReference type="NCBI Taxonomy" id="578462"/>
    <lineage>
        <taxon>Eukaryota</taxon>
        <taxon>Fungi</taxon>
        <taxon>Fungi incertae sedis</taxon>
        <taxon>Blastocladiomycota</taxon>
        <taxon>Blastocladiomycetes</taxon>
        <taxon>Blastocladiales</taxon>
        <taxon>Blastocladiaceae</taxon>
        <taxon>Allomyces</taxon>
    </lineage>
</organism>
<gene>
    <name evidence="2" type="ORF">AMAG_19738</name>
</gene>
<dbReference type="AlphaFoldDB" id="A0A0L0T1A4"/>
<dbReference type="Proteomes" id="UP000054350">
    <property type="component" value="Unassembled WGS sequence"/>
</dbReference>
<name>A0A0L0T1A4_ALLM3</name>